<accession>A0ABT4IGK0</accession>
<dbReference type="Pfam" id="PF13616">
    <property type="entry name" value="Rotamase_3"/>
    <property type="match status" value="1"/>
</dbReference>
<dbReference type="Proteomes" id="UP001141422">
    <property type="component" value="Unassembled WGS sequence"/>
</dbReference>
<proteinExistence type="inferred from homology"/>
<dbReference type="Gene3D" id="3.10.50.40">
    <property type="match status" value="1"/>
</dbReference>
<sequence length="93" mass="10117">MVRVKASHILVKTESEAKQLMKQLADGDDFAKLAKLHSQCPSGRSGGDLGYFGKGQMVKPFEDAAFKAKIGDVVGPVKTQFGWHVIKVTDVKN</sequence>
<evidence type="ECO:0000256" key="6">
    <source>
        <dbReference type="ARBA" id="ARBA00043072"/>
    </source>
</evidence>
<reference evidence="9" key="1">
    <citation type="submission" date="2022-12" db="EMBL/GenBank/DDBJ databases">
        <title>Isolation and characterisation of novel Methanocorpusculum spp. from native Australian herbivores indicates the genus is ancestrally host-associated.</title>
        <authorList>
            <person name="Volmer J.G."/>
            <person name="Soo R.M."/>
            <person name="Evans P.N."/>
            <person name="Hoedt E.C."/>
            <person name="Astorga Alsina A.L."/>
            <person name="Woodcroft B.J."/>
            <person name="Tyson G.W."/>
            <person name="Hugenholtz P."/>
            <person name="Morrison M."/>
        </authorList>
    </citation>
    <scope>NUCLEOTIDE SEQUENCE</scope>
    <source>
        <strain evidence="9">MG</strain>
    </source>
</reference>
<evidence type="ECO:0000256" key="2">
    <source>
        <dbReference type="ARBA" id="ARBA00007656"/>
    </source>
</evidence>
<name>A0ABT4IGK0_9EURY</name>
<organism evidence="9 10">
    <name type="scientific">Methanocorpusculum petauri</name>
    <dbReference type="NCBI Taxonomy" id="3002863"/>
    <lineage>
        <taxon>Archaea</taxon>
        <taxon>Methanobacteriati</taxon>
        <taxon>Methanobacteriota</taxon>
        <taxon>Stenosarchaea group</taxon>
        <taxon>Methanomicrobia</taxon>
        <taxon>Methanomicrobiales</taxon>
        <taxon>Methanocorpusculaceae</taxon>
        <taxon>Methanocorpusculum</taxon>
    </lineage>
</organism>
<evidence type="ECO:0000256" key="3">
    <source>
        <dbReference type="ARBA" id="ARBA00022490"/>
    </source>
</evidence>
<comment type="similarity">
    <text evidence="2">Belongs to the PpiC/parvulin rotamase family.</text>
</comment>
<dbReference type="InterPro" id="IPR000297">
    <property type="entry name" value="PPIase_PpiC"/>
</dbReference>
<evidence type="ECO:0000259" key="8">
    <source>
        <dbReference type="PROSITE" id="PS50198"/>
    </source>
</evidence>
<dbReference type="InterPro" id="IPR046357">
    <property type="entry name" value="PPIase_dom_sf"/>
</dbReference>
<dbReference type="GO" id="GO:0016853">
    <property type="term" value="F:isomerase activity"/>
    <property type="evidence" value="ECO:0007669"/>
    <property type="project" value="UniProtKB-KW"/>
</dbReference>
<dbReference type="PROSITE" id="PS01096">
    <property type="entry name" value="PPIC_PPIASE_1"/>
    <property type="match status" value="1"/>
</dbReference>
<keyword evidence="3" id="KW-0963">Cytoplasm</keyword>
<evidence type="ECO:0000313" key="9">
    <source>
        <dbReference type="EMBL" id="MCZ0860870.1"/>
    </source>
</evidence>
<protein>
    <recommendedName>
        <fullName evidence="4">Peptidyl-prolyl cis-trans isomerase C</fullName>
    </recommendedName>
    <alternativeName>
        <fullName evidence="6">Parvulin</fullName>
    </alternativeName>
    <alternativeName>
        <fullName evidence="5">Rotamase C</fullName>
    </alternativeName>
</protein>
<dbReference type="PANTHER" id="PTHR43629:SF2">
    <property type="entry name" value="RHODANESE-LIKE_PPIC DOMAIN-CONTAINING PROTEIN 12, CHLOROPLASTIC"/>
    <property type="match status" value="1"/>
</dbReference>
<evidence type="ECO:0000313" key="10">
    <source>
        <dbReference type="Proteomes" id="UP001141422"/>
    </source>
</evidence>
<keyword evidence="9" id="KW-0413">Isomerase</keyword>
<evidence type="ECO:0000256" key="5">
    <source>
        <dbReference type="ARBA" id="ARBA00041926"/>
    </source>
</evidence>
<dbReference type="InterPro" id="IPR023058">
    <property type="entry name" value="PPIase_PpiC_CS"/>
</dbReference>
<dbReference type="RefSeq" id="WP_268925071.1">
    <property type="nucleotide sequence ID" value="NZ_JAPTGB010000012.1"/>
</dbReference>
<dbReference type="PROSITE" id="PS50198">
    <property type="entry name" value="PPIC_PPIASE_2"/>
    <property type="match status" value="1"/>
</dbReference>
<comment type="function">
    <text evidence="7">PPIases accelerate the folding of proteins. It prefers amino acid residues with hydrophobic side chains like leucine and phenylalanine in the P1 position of the peptides substrates.</text>
</comment>
<evidence type="ECO:0000256" key="1">
    <source>
        <dbReference type="ARBA" id="ARBA00004496"/>
    </source>
</evidence>
<evidence type="ECO:0000256" key="7">
    <source>
        <dbReference type="ARBA" id="ARBA00046231"/>
    </source>
</evidence>
<dbReference type="PANTHER" id="PTHR43629">
    <property type="entry name" value="PEPTIDYL-PROLYL CIS-TRANS ISOMERASE"/>
    <property type="match status" value="1"/>
</dbReference>
<dbReference type="InterPro" id="IPR052204">
    <property type="entry name" value="PpiC/parvulin_rotamase"/>
</dbReference>
<evidence type="ECO:0000256" key="4">
    <source>
        <dbReference type="ARBA" id="ARBA00040926"/>
    </source>
</evidence>
<comment type="caution">
    <text evidence="9">The sequence shown here is derived from an EMBL/GenBank/DDBJ whole genome shotgun (WGS) entry which is preliminary data.</text>
</comment>
<feature type="domain" description="PpiC" evidence="8">
    <location>
        <begin position="1"/>
        <end position="90"/>
    </location>
</feature>
<comment type="subcellular location">
    <subcellularLocation>
        <location evidence="1">Cytoplasm</location>
    </subcellularLocation>
</comment>
<dbReference type="EMBL" id="JAPTGB010000012">
    <property type="protein sequence ID" value="MCZ0860870.1"/>
    <property type="molecule type" value="Genomic_DNA"/>
</dbReference>
<dbReference type="SUPFAM" id="SSF54534">
    <property type="entry name" value="FKBP-like"/>
    <property type="match status" value="1"/>
</dbReference>
<gene>
    <name evidence="9" type="ORF">O0S10_06455</name>
</gene>
<keyword evidence="10" id="KW-1185">Reference proteome</keyword>